<keyword evidence="6" id="KW-1185">Reference proteome</keyword>
<sequence length="434" mass="48655">MHLAERPKVAFISEHASPAALLGGVDAGGQNVYVDEISRNLGAMGISVDIFTRLDSPESPGVRNWSKGVRIINVPAGPKQHVFRDDLWTLMPEFTRNMLDFIKRNNIRYDLIHSNFWMSGWAATKLKHRANIPMIHIFHAMGKTKRKHQGDMDTSPTERITIEQLVASEADYLIAQCPSEKLELTEDYGVDPAKVVIIPSAVNIERFRPIGKEAARTLIGLDWRGPVIGYVGRIIPRKDVRNIVLALHKVITNKPDLNPLLMLVGGETREPDPKATPEIGVLQSMILELGLQDRVIFIGKRQPDELYAYYSAADLIVTTPWYEPFGLTPLEAMACGRPVIGSNVGGIAFTVSDGETGYLVPPKSPETLAARIIELLDKDDLRERMGSNARHRVVKLFTWERAAELTAQLYVKALSKKLHIANTDYRKESDYEYR</sequence>
<dbReference type="eggNOG" id="COG0438">
    <property type="taxonomic scope" value="Bacteria"/>
</dbReference>
<dbReference type="EMBL" id="CP001825">
    <property type="protein sequence ID" value="ACZ41073.1"/>
    <property type="molecule type" value="Genomic_DNA"/>
</dbReference>
<dbReference type="Proteomes" id="UP000000323">
    <property type="component" value="Chromosome 1"/>
</dbReference>
<dbReference type="PANTHER" id="PTHR12526">
    <property type="entry name" value="GLYCOSYLTRANSFERASE"/>
    <property type="match status" value="1"/>
</dbReference>
<accession>D1CDR7</accession>
<evidence type="ECO:0000256" key="1">
    <source>
        <dbReference type="ARBA" id="ARBA00022676"/>
    </source>
</evidence>
<evidence type="ECO:0000259" key="3">
    <source>
        <dbReference type="Pfam" id="PF00534"/>
    </source>
</evidence>
<evidence type="ECO:0000313" key="5">
    <source>
        <dbReference type="EMBL" id="ACZ41073.1"/>
    </source>
</evidence>
<dbReference type="CAZy" id="GT4">
    <property type="family name" value="Glycosyltransferase Family 4"/>
</dbReference>
<dbReference type="STRING" id="525904.Tter_0151"/>
<dbReference type="HOGENOM" id="CLU_009583_2_3_0"/>
<protein>
    <submittedName>
        <fullName evidence="5">Glycosyl transferase group 1</fullName>
    </submittedName>
</protein>
<dbReference type="InterPro" id="IPR001296">
    <property type="entry name" value="Glyco_trans_1"/>
</dbReference>
<dbReference type="Pfam" id="PF13439">
    <property type="entry name" value="Glyco_transf_4"/>
    <property type="match status" value="1"/>
</dbReference>
<name>D1CDR7_THET1</name>
<evidence type="ECO:0000313" key="6">
    <source>
        <dbReference type="Proteomes" id="UP000000323"/>
    </source>
</evidence>
<proteinExistence type="predicted"/>
<dbReference type="Pfam" id="PF00534">
    <property type="entry name" value="Glycos_transf_1"/>
    <property type="match status" value="1"/>
</dbReference>
<dbReference type="PANTHER" id="PTHR12526:SF510">
    <property type="entry name" value="D-INOSITOL 3-PHOSPHATE GLYCOSYLTRANSFERASE"/>
    <property type="match status" value="1"/>
</dbReference>
<dbReference type="InterPro" id="IPR028098">
    <property type="entry name" value="Glyco_trans_4-like_N"/>
</dbReference>
<organism evidence="5 6">
    <name type="scientific">Thermobaculum terrenum (strain ATCC BAA-798 / CCMEE 7001 / YNP1)</name>
    <dbReference type="NCBI Taxonomy" id="525904"/>
    <lineage>
        <taxon>Bacteria</taxon>
        <taxon>Bacillati</taxon>
        <taxon>Chloroflexota</taxon>
        <taxon>Chloroflexia</taxon>
        <taxon>Candidatus Thermobaculales</taxon>
        <taxon>Candidatus Thermobaculaceae</taxon>
        <taxon>Thermobaculum</taxon>
    </lineage>
</organism>
<gene>
    <name evidence="5" type="ordered locus">Tter_0151</name>
</gene>
<dbReference type="SUPFAM" id="SSF53756">
    <property type="entry name" value="UDP-Glycosyltransferase/glycogen phosphorylase"/>
    <property type="match status" value="1"/>
</dbReference>
<dbReference type="Gene3D" id="3.40.50.2000">
    <property type="entry name" value="Glycogen Phosphorylase B"/>
    <property type="match status" value="2"/>
</dbReference>
<feature type="domain" description="Glycosyl transferase family 1" evidence="3">
    <location>
        <begin position="225"/>
        <end position="392"/>
    </location>
</feature>
<dbReference type="AlphaFoldDB" id="D1CDR7"/>
<evidence type="ECO:0000256" key="2">
    <source>
        <dbReference type="ARBA" id="ARBA00022679"/>
    </source>
</evidence>
<dbReference type="KEGG" id="ttr:Tter_0151"/>
<reference evidence="6" key="1">
    <citation type="journal article" date="2010" name="Stand. Genomic Sci.">
        <title>Complete genome sequence of 'Thermobaculum terrenum' type strain (YNP1).</title>
        <authorList>
            <person name="Kiss H."/>
            <person name="Cleland D."/>
            <person name="Lapidus A."/>
            <person name="Lucas S."/>
            <person name="Glavina Del Rio T."/>
            <person name="Nolan M."/>
            <person name="Tice H."/>
            <person name="Han C."/>
            <person name="Goodwin L."/>
            <person name="Pitluck S."/>
            <person name="Liolios K."/>
            <person name="Ivanova N."/>
            <person name="Mavromatis K."/>
            <person name="Ovchinnikova G."/>
            <person name="Pati A."/>
            <person name="Chen A."/>
            <person name="Palaniappan K."/>
            <person name="Land M."/>
            <person name="Hauser L."/>
            <person name="Chang Y."/>
            <person name="Jeffries C."/>
            <person name="Lu M."/>
            <person name="Brettin T."/>
            <person name="Detter J."/>
            <person name="Goker M."/>
            <person name="Tindall B."/>
            <person name="Beck B."/>
            <person name="McDermott T."/>
            <person name="Woyke T."/>
            <person name="Bristow J."/>
            <person name="Eisen J."/>
            <person name="Markowitz V."/>
            <person name="Hugenholtz P."/>
            <person name="Kyrpides N."/>
            <person name="Klenk H."/>
            <person name="Cheng J."/>
        </authorList>
    </citation>
    <scope>NUCLEOTIDE SEQUENCE [LARGE SCALE GENOMIC DNA]</scope>
    <source>
        <strain evidence="6">ATCC BAA-798 / YNP1</strain>
    </source>
</reference>
<keyword evidence="1" id="KW-0328">Glycosyltransferase</keyword>
<dbReference type="GO" id="GO:0016757">
    <property type="term" value="F:glycosyltransferase activity"/>
    <property type="evidence" value="ECO:0007669"/>
    <property type="project" value="UniProtKB-KW"/>
</dbReference>
<feature type="domain" description="Glycosyltransferase subfamily 4-like N-terminal" evidence="4">
    <location>
        <begin position="28"/>
        <end position="206"/>
    </location>
</feature>
<evidence type="ECO:0000259" key="4">
    <source>
        <dbReference type="Pfam" id="PF13439"/>
    </source>
</evidence>
<keyword evidence="2 5" id="KW-0808">Transferase</keyword>